<gene>
    <name evidence="3" type="ORF">SAMN05421807_11960</name>
</gene>
<dbReference type="AlphaFoldDB" id="A0A1M5WXE9"/>
<keyword evidence="1" id="KW-0238">DNA-binding</keyword>
<evidence type="ECO:0000313" key="4">
    <source>
        <dbReference type="Proteomes" id="UP000184079"/>
    </source>
</evidence>
<dbReference type="EMBL" id="FQXD01000019">
    <property type="protein sequence ID" value="SHH92018.1"/>
    <property type="molecule type" value="Genomic_DNA"/>
</dbReference>
<dbReference type="Pfam" id="PF01381">
    <property type="entry name" value="HTH_3"/>
    <property type="match status" value="1"/>
</dbReference>
<organism evidence="3 4">
    <name type="scientific">Virgibacillus chiguensis</name>
    <dbReference type="NCBI Taxonomy" id="411959"/>
    <lineage>
        <taxon>Bacteria</taxon>
        <taxon>Bacillati</taxon>
        <taxon>Bacillota</taxon>
        <taxon>Bacilli</taxon>
        <taxon>Bacillales</taxon>
        <taxon>Bacillaceae</taxon>
        <taxon>Virgibacillus</taxon>
    </lineage>
</organism>
<dbReference type="SUPFAM" id="SSF47413">
    <property type="entry name" value="lambda repressor-like DNA-binding domains"/>
    <property type="match status" value="1"/>
</dbReference>
<dbReference type="SMART" id="SM00530">
    <property type="entry name" value="HTH_XRE"/>
    <property type="match status" value="1"/>
</dbReference>
<reference evidence="4" key="1">
    <citation type="submission" date="2016-11" db="EMBL/GenBank/DDBJ databases">
        <authorList>
            <person name="Varghese N."/>
            <person name="Submissions S."/>
        </authorList>
    </citation>
    <scope>NUCLEOTIDE SEQUENCE [LARGE SCALE GENOMIC DNA]</scope>
    <source>
        <strain evidence="4">CGMCC 1.6496</strain>
    </source>
</reference>
<dbReference type="PANTHER" id="PTHR46558:SF11">
    <property type="entry name" value="HTH-TYPE TRANSCRIPTIONAL REGULATOR XRE"/>
    <property type="match status" value="1"/>
</dbReference>
<evidence type="ECO:0000256" key="1">
    <source>
        <dbReference type="ARBA" id="ARBA00023125"/>
    </source>
</evidence>
<keyword evidence="4" id="KW-1185">Reference proteome</keyword>
<dbReference type="InterPro" id="IPR010982">
    <property type="entry name" value="Lambda_DNA-bd_dom_sf"/>
</dbReference>
<dbReference type="RefSeq" id="WP_244527758.1">
    <property type="nucleotide sequence ID" value="NZ_FQXD01000019.1"/>
</dbReference>
<feature type="domain" description="HTH cro/C1-type" evidence="2">
    <location>
        <begin position="24"/>
        <end position="78"/>
    </location>
</feature>
<evidence type="ECO:0000259" key="2">
    <source>
        <dbReference type="PROSITE" id="PS50943"/>
    </source>
</evidence>
<dbReference type="PROSITE" id="PS50943">
    <property type="entry name" value="HTH_CROC1"/>
    <property type="match status" value="1"/>
</dbReference>
<name>A0A1M5WXE9_9BACI</name>
<evidence type="ECO:0000313" key="3">
    <source>
        <dbReference type="EMBL" id="SHH92018.1"/>
    </source>
</evidence>
<proteinExistence type="predicted"/>
<protein>
    <submittedName>
        <fullName evidence="3">Helix-turn-helix</fullName>
    </submittedName>
</protein>
<dbReference type="Gene3D" id="1.10.260.40">
    <property type="entry name" value="lambda repressor-like DNA-binding domains"/>
    <property type="match status" value="1"/>
</dbReference>
<dbReference type="InterPro" id="IPR001387">
    <property type="entry name" value="Cro/C1-type_HTH"/>
</dbReference>
<accession>A0A1M5WXE9</accession>
<dbReference type="GO" id="GO:0003677">
    <property type="term" value="F:DNA binding"/>
    <property type="evidence" value="ECO:0007669"/>
    <property type="project" value="UniProtKB-KW"/>
</dbReference>
<dbReference type="CDD" id="cd00093">
    <property type="entry name" value="HTH_XRE"/>
    <property type="match status" value="1"/>
</dbReference>
<dbReference type="Proteomes" id="UP000184079">
    <property type="component" value="Unassembled WGS sequence"/>
</dbReference>
<dbReference type="PANTHER" id="PTHR46558">
    <property type="entry name" value="TRACRIPTIONAL REGULATORY PROTEIN-RELATED-RELATED"/>
    <property type="match status" value="1"/>
</dbReference>
<sequence>MRVMIVSYRVKMKVVLALNVGKRIVQLRERQGWSQRELAKQLDINVSVMNRIESGERPIKDHELDKLATALQVTSDYLLGRSNNPNLTEEEAFVAFRNDPSLERWYKELPNNKEEDLKRLKRIWEAFKEEE</sequence>